<accession>A0A2A9DWU1</accession>
<dbReference type="SUPFAM" id="SSF89360">
    <property type="entry name" value="HesB-like domain"/>
    <property type="match status" value="1"/>
</dbReference>
<gene>
    <name evidence="1" type="ORF">ATJ78_1329</name>
</gene>
<reference evidence="1 2" key="1">
    <citation type="submission" date="2017-10" db="EMBL/GenBank/DDBJ databases">
        <title>Sequencing the genomes of 1000 actinobacteria strains.</title>
        <authorList>
            <person name="Klenk H.-P."/>
        </authorList>
    </citation>
    <scope>NUCLEOTIDE SEQUENCE [LARGE SCALE GENOMIC DNA]</scope>
    <source>
        <strain evidence="1 2">DSM 21798</strain>
    </source>
</reference>
<protein>
    <submittedName>
        <fullName evidence="1">Fe-S cluster assembly iron-binding protein IscA</fullName>
    </submittedName>
</protein>
<comment type="caution">
    <text evidence="1">The sequence shown here is derived from an EMBL/GenBank/DDBJ whole genome shotgun (WGS) entry which is preliminary data.</text>
</comment>
<evidence type="ECO:0000313" key="1">
    <source>
        <dbReference type="EMBL" id="PFG30400.1"/>
    </source>
</evidence>
<organism evidence="1 2">
    <name type="scientific">Paramicrobacterium agarici</name>
    <dbReference type="NCBI Taxonomy" id="630514"/>
    <lineage>
        <taxon>Bacteria</taxon>
        <taxon>Bacillati</taxon>
        <taxon>Actinomycetota</taxon>
        <taxon>Actinomycetes</taxon>
        <taxon>Micrococcales</taxon>
        <taxon>Microbacteriaceae</taxon>
        <taxon>Paramicrobacterium</taxon>
    </lineage>
</organism>
<dbReference type="Gene3D" id="2.60.300.12">
    <property type="entry name" value="HesB-like domain"/>
    <property type="match status" value="1"/>
</dbReference>
<dbReference type="EMBL" id="PDJE01000001">
    <property type="protein sequence ID" value="PFG30400.1"/>
    <property type="molecule type" value="Genomic_DNA"/>
</dbReference>
<evidence type="ECO:0000313" key="2">
    <source>
        <dbReference type="Proteomes" id="UP000221369"/>
    </source>
</evidence>
<dbReference type="InterPro" id="IPR035903">
    <property type="entry name" value="HesB-like_dom_sf"/>
</dbReference>
<dbReference type="RefSeq" id="WP_098406866.1">
    <property type="nucleotide sequence ID" value="NZ_PDJE01000001.1"/>
</dbReference>
<dbReference type="AlphaFoldDB" id="A0A2A9DWU1"/>
<name>A0A2A9DWU1_9MICO</name>
<keyword evidence="2" id="KW-1185">Reference proteome</keyword>
<proteinExistence type="predicted"/>
<dbReference type="Proteomes" id="UP000221369">
    <property type="component" value="Unassembled WGS sequence"/>
</dbReference>
<dbReference type="OrthoDB" id="4868950at2"/>
<sequence>MLTLTDNASTIVKTIASQATGEDDAGLRISSQTEPGSGDFAVDVASSPETDDQVVEAGGARVFLEEGAAAALDDKVLDAEVNAEGAVSFSIGNQQTA</sequence>